<organism evidence="3 4">
    <name type="scientific">Crocosphaera chwakensis CCY0110</name>
    <dbReference type="NCBI Taxonomy" id="391612"/>
    <lineage>
        <taxon>Bacteria</taxon>
        <taxon>Bacillati</taxon>
        <taxon>Cyanobacteriota</taxon>
        <taxon>Cyanophyceae</taxon>
        <taxon>Oscillatoriophycideae</taxon>
        <taxon>Chroococcales</taxon>
        <taxon>Aphanothecaceae</taxon>
        <taxon>Crocosphaera</taxon>
        <taxon>Crocosphaera chwakensis</taxon>
    </lineage>
</organism>
<keyword evidence="2" id="KW-0812">Transmembrane</keyword>
<gene>
    <name evidence="3" type="ORF">CY0110_28719</name>
</gene>
<keyword evidence="2" id="KW-0472">Membrane</keyword>
<dbReference type="OrthoDB" id="422602at2"/>
<dbReference type="AlphaFoldDB" id="A3ISW4"/>
<keyword evidence="1" id="KW-0175">Coiled coil</keyword>
<evidence type="ECO:0000256" key="2">
    <source>
        <dbReference type="SAM" id="Phobius"/>
    </source>
</evidence>
<proteinExistence type="predicted"/>
<accession>A3ISW4</accession>
<dbReference type="PANTHER" id="PTHR40278:SF1">
    <property type="entry name" value="DNA UTILIZATION PROTEIN HOFN"/>
    <property type="match status" value="1"/>
</dbReference>
<evidence type="ECO:0000313" key="3">
    <source>
        <dbReference type="EMBL" id="EAZ90395.1"/>
    </source>
</evidence>
<reference evidence="3 4" key="1">
    <citation type="submission" date="2007-03" db="EMBL/GenBank/DDBJ databases">
        <authorList>
            <person name="Stal L."/>
            <person name="Ferriera S."/>
            <person name="Johnson J."/>
            <person name="Kravitz S."/>
            <person name="Beeson K."/>
            <person name="Sutton G."/>
            <person name="Rogers Y.-H."/>
            <person name="Friedman R."/>
            <person name="Frazier M."/>
            <person name="Venter J.C."/>
        </authorList>
    </citation>
    <scope>NUCLEOTIDE SEQUENCE [LARGE SCALE GENOMIC DNA]</scope>
    <source>
        <strain evidence="3 4">CCY0110</strain>
    </source>
</reference>
<keyword evidence="2" id="KW-1133">Transmembrane helix</keyword>
<dbReference type="Pfam" id="PF05137">
    <property type="entry name" value="PilN"/>
    <property type="match status" value="1"/>
</dbReference>
<dbReference type="RefSeq" id="WP_008276469.1">
    <property type="nucleotide sequence ID" value="NZ_AAXW01000025.1"/>
</dbReference>
<dbReference type="eggNOG" id="COG3166">
    <property type="taxonomic scope" value="Bacteria"/>
</dbReference>
<comment type="caution">
    <text evidence="3">The sequence shown here is derived from an EMBL/GenBank/DDBJ whole genome shotgun (WGS) entry which is preliminary data.</text>
</comment>
<protein>
    <submittedName>
        <fullName evidence="3">Uncharacterized protein</fullName>
    </submittedName>
</protein>
<name>A3ISW4_9CHRO</name>
<dbReference type="EMBL" id="AAXW01000025">
    <property type="protein sequence ID" value="EAZ90395.1"/>
    <property type="molecule type" value="Genomic_DNA"/>
</dbReference>
<evidence type="ECO:0000256" key="1">
    <source>
        <dbReference type="SAM" id="Coils"/>
    </source>
</evidence>
<keyword evidence="4" id="KW-1185">Reference proteome</keyword>
<sequence length="243" mass="26698">MYSLDVNFLKDRHLETSSKTTLVNQTRGGPSLKEQLPLIIGGAVMVVLPAITASSLLLLNQLSSSTEQRIQQLDTQLGQLNSQNQSIEEINAKVEQNNQEVQSLVTVFNQIRPWSAILREIETQIPANVQVGSIVQTDTGVTIGGYAMGYDDLNDFVLTLQSSPLLKAEQTMIETATLEDFPIETNNAPENVEIEFPQGVKYTITTAISDRPSSELLQEFARSGATGLVNRIRTLENKGVLKP</sequence>
<evidence type="ECO:0000313" key="4">
    <source>
        <dbReference type="Proteomes" id="UP000003781"/>
    </source>
</evidence>
<feature type="transmembrane region" description="Helical" evidence="2">
    <location>
        <begin position="38"/>
        <end position="59"/>
    </location>
</feature>
<dbReference type="InterPro" id="IPR007813">
    <property type="entry name" value="PilN"/>
</dbReference>
<feature type="coiled-coil region" evidence="1">
    <location>
        <begin position="63"/>
        <end position="104"/>
    </location>
</feature>
<dbReference type="Proteomes" id="UP000003781">
    <property type="component" value="Unassembled WGS sequence"/>
</dbReference>
<dbReference type="InterPro" id="IPR052534">
    <property type="entry name" value="Extracell_DNA_Util/SecSys_Comp"/>
</dbReference>
<dbReference type="PANTHER" id="PTHR40278">
    <property type="entry name" value="DNA UTILIZATION PROTEIN HOFN"/>
    <property type="match status" value="1"/>
</dbReference>